<dbReference type="SMART" id="SM00320">
    <property type="entry name" value="WD40"/>
    <property type="match status" value="5"/>
</dbReference>
<keyword evidence="8" id="KW-0539">Nucleus</keyword>
<dbReference type="STRING" id="984487.A0A1E4SL32"/>
<evidence type="ECO:0000256" key="2">
    <source>
        <dbReference type="ARBA" id="ARBA00007306"/>
    </source>
</evidence>
<feature type="repeat" description="WD" evidence="9">
    <location>
        <begin position="177"/>
        <end position="218"/>
    </location>
</feature>
<evidence type="ECO:0000256" key="10">
    <source>
        <dbReference type="SAM" id="MobiDB-lite"/>
    </source>
</evidence>
<dbReference type="GO" id="GO:0005634">
    <property type="term" value="C:nucleus"/>
    <property type="evidence" value="ECO:0007669"/>
    <property type="project" value="UniProtKB-SubCell"/>
</dbReference>
<evidence type="ECO:0000256" key="4">
    <source>
        <dbReference type="ARBA" id="ARBA00022737"/>
    </source>
</evidence>
<dbReference type="GO" id="GO:0006335">
    <property type="term" value="P:DNA replication-dependent chromatin assembly"/>
    <property type="evidence" value="ECO:0007669"/>
    <property type="project" value="EnsemblFungi"/>
</dbReference>
<keyword evidence="13" id="KW-1185">Reference proteome</keyword>
<evidence type="ECO:0000313" key="13">
    <source>
        <dbReference type="Proteomes" id="UP000094285"/>
    </source>
</evidence>
<keyword evidence="4" id="KW-0677">Repeat</keyword>
<comment type="similarity">
    <text evidence="2">Belongs to the WD repeat HIR1 family.</text>
</comment>
<evidence type="ECO:0000256" key="6">
    <source>
        <dbReference type="ARBA" id="ARBA00022853"/>
    </source>
</evidence>
<keyword evidence="7" id="KW-0234">DNA repair</keyword>
<keyword evidence="3 9" id="KW-0853">WD repeat</keyword>
<dbReference type="GO" id="GO:0005829">
    <property type="term" value="C:cytosol"/>
    <property type="evidence" value="ECO:0007669"/>
    <property type="project" value="EnsemblFungi"/>
</dbReference>
<dbReference type="Gene3D" id="2.130.10.10">
    <property type="entry name" value="YVTN repeat-like/Quinoprotein amine dehydrogenase"/>
    <property type="match status" value="2"/>
</dbReference>
<keyword evidence="5" id="KW-0227">DNA damage</keyword>
<dbReference type="PANTHER" id="PTHR15271:SF4">
    <property type="entry name" value="CHROMATIN ASSEMBLY FACTOR 1 SUBUNIT B"/>
    <property type="match status" value="1"/>
</dbReference>
<gene>
    <name evidence="12" type="ORF">CANTADRAFT_48826</name>
</gene>
<dbReference type="SUPFAM" id="SSF50978">
    <property type="entry name" value="WD40 repeat-like"/>
    <property type="match status" value="1"/>
</dbReference>
<dbReference type="GO" id="GO:0033186">
    <property type="term" value="C:CAF-1 complex"/>
    <property type="evidence" value="ECO:0007669"/>
    <property type="project" value="EnsemblFungi"/>
</dbReference>
<sequence>MNASTITVHWHNDSQPIYAVDFQPSPDSVSPRLVTGGGDNNIRVWKVHSDQNAEGPPSTSIEYLSTMRKHTQAVNVVRFDSSGQFLASAGDDGTLIIWRLARGIIKDFESEEDDDDIKESWEVVLQLRSSTSEINDIGWSPNSRYIVTGSMDNTIRIYQLELDSQTQKLTGKLVESLKNHTHYVQGVYWDPLNQFIATQSADRSVIIYSIKEENSELKLKLHHRFIKHENQFMYQSETLQSFFRRLAFSPDGTFLITPAGMWNQTRNTSKGTIVNASFVYARSSLSTTPILKIAGLNKPAVAIAFNPKKYILNSSEQAITTLPYKMIFAIATQDSVLVYGTDNFKPLGFVGNLHYSSITDLKWDLDGRRIIISSTDGFCSVILFDEGVFGTEYEGSLHNPQPIDTDTPSIAEDKTPEIGLSFDKMHVHDETKEAENIEPSQDSKTQPKGATIDQFYKPKEKKRITPTLLSQ</sequence>
<evidence type="ECO:0000256" key="7">
    <source>
        <dbReference type="ARBA" id="ARBA00023204"/>
    </source>
</evidence>
<name>A0A1E4SL32_9ASCO</name>
<evidence type="ECO:0000256" key="3">
    <source>
        <dbReference type="ARBA" id="ARBA00022574"/>
    </source>
</evidence>
<dbReference type="GO" id="GO:0000775">
    <property type="term" value="C:chromosome, centromeric region"/>
    <property type="evidence" value="ECO:0007669"/>
    <property type="project" value="EnsemblFungi"/>
</dbReference>
<dbReference type="InterPro" id="IPR055410">
    <property type="entry name" value="Beta-prop_CAF1B_HIR1"/>
</dbReference>
<dbReference type="GO" id="GO:0042393">
    <property type="term" value="F:histone binding"/>
    <property type="evidence" value="ECO:0007669"/>
    <property type="project" value="EnsemblFungi"/>
</dbReference>
<feature type="compositionally biased region" description="Polar residues" evidence="10">
    <location>
        <begin position="438"/>
        <end position="448"/>
    </location>
</feature>
<dbReference type="PROSITE" id="PS50082">
    <property type="entry name" value="WD_REPEATS_2"/>
    <property type="match status" value="4"/>
</dbReference>
<dbReference type="GeneID" id="30983763"/>
<comment type="subcellular location">
    <subcellularLocation>
        <location evidence="1">Nucleus</location>
    </subcellularLocation>
</comment>
<accession>A0A1E4SL32</accession>
<feature type="repeat" description="WD" evidence="9">
    <location>
        <begin position="67"/>
        <end position="100"/>
    </location>
</feature>
<dbReference type="GO" id="GO:0006334">
    <property type="term" value="P:nucleosome assembly"/>
    <property type="evidence" value="ECO:0007669"/>
    <property type="project" value="TreeGrafter"/>
</dbReference>
<feature type="repeat" description="WD" evidence="9">
    <location>
        <begin position="127"/>
        <end position="168"/>
    </location>
</feature>
<evidence type="ECO:0000256" key="8">
    <source>
        <dbReference type="ARBA" id="ARBA00023242"/>
    </source>
</evidence>
<dbReference type="InterPro" id="IPR036322">
    <property type="entry name" value="WD40_repeat_dom_sf"/>
</dbReference>
<proteinExistence type="inferred from homology"/>
<organism evidence="12 13">
    <name type="scientific">Suhomyces tanzawaensis NRRL Y-17324</name>
    <dbReference type="NCBI Taxonomy" id="984487"/>
    <lineage>
        <taxon>Eukaryota</taxon>
        <taxon>Fungi</taxon>
        <taxon>Dikarya</taxon>
        <taxon>Ascomycota</taxon>
        <taxon>Saccharomycotina</taxon>
        <taxon>Pichiomycetes</taxon>
        <taxon>Debaryomycetaceae</taxon>
        <taxon>Suhomyces</taxon>
    </lineage>
</organism>
<keyword evidence="6" id="KW-0156">Chromatin regulator</keyword>
<feature type="region of interest" description="Disordered" evidence="10">
    <location>
        <begin position="429"/>
        <end position="471"/>
    </location>
</feature>
<dbReference type="PROSITE" id="PS50294">
    <property type="entry name" value="WD_REPEATS_REGION"/>
    <property type="match status" value="2"/>
</dbReference>
<dbReference type="InterPro" id="IPR001680">
    <property type="entry name" value="WD40_rpt"/>
</dbReference>
<evidence type="ECO:0000256" key="1">
    <source>
        <dbReference type="ARBA" id="ARBA00004123"/>
    </source>
</evidence>
<dbReference type="Pfam" id="PF24105">
    <property type="entry name" value="Beta-prop_CAF1B_HIR1"/>
    <property type="match status" value="1"/>
</dbReference>
<dbReference type="GO" id="GO:0006281">
    <property type="term" value="P:DNA repair"/>
    <property type="evidence" value="ECO:0007669"/>
    <property type="project" value="UniProtKB-KW"/>
</dbReference>
<dbReference type="InterPro" id="IPR045145">
    <property type="entry name" value="PTHR15271"/>
</dbReference>
<feature type="repeat" description="WD" evidence="9">
    <location>
        <begin position="10"/>
        <end position="55"/>
    </location>
</feature>
<evidence type="ECO:0000259" key="11">
    <source>
        <dbReference type="Pfam" id="PF24105"/>
    </source>
</evidence>
<dbReference type="OrthoDB" id="71227at2759"/>
<evidence type="ECO:0000313" key="12">
    <source>
        <dbReference type="EMBL" id="ODV80214.1"/>
    </source>
</evidence>
<dbReference type="InterPro" id="IPR015943">
    <property type="entry name" value="WD40/YVTN_repeat-like_dom_sf"/>
</dbReference>
<dbReference type="GO" id="GO:0000786">
    <property type="term" value="C:nucleosome"/>
    <property type="evidence" value="ECO:0007669"/>
    <property type="project" value="EnsemblFungi"/>
</dbReference>
<evidence type="ECO:0000256" key="9">
    <source>
        <dbReference type="PROSITE-ProRule" id="PRU00221"/>
    </source>
</evidence>
<feature type="domain" description="CAF1B/HIR1 beta-propeller" evidence="11">
    <location>
        <begin position="1"/>
        <end position="387"/>
    </location>
</feature>
<dbReference type="RefSeq" id="XP_020065336.1">
    <property type="nucleotide sequence ID" value="XM_020209627.1"/>
</dbReference>
<dbReference type="AlphaFoldDB" id="A0A1E4SL32"/>
<evidence type="ECO:0000256" key="5">
    <source>
        <dbReference type="ARBA" id="ARBA00022763"/>
    </source>
</evidence>
<dbReference type="EMBL" id="KV453911">
    <property type="protein sequence ID" value="ODV80214.1"/>
    <property type="molecule type" value="Genomic_DNA"/>
</dbReference>
<dbReference type="PANTHER" id="PTHR15271">
    <property type="entry name" value="CHROMATIN ASSEMBLY FACTOR 1 SUBUNIT B"/>
    <property type="match status" value="1"/>
</dbReference>
<reference evidence="13" key="1">
    <citation type="submission" date="2016-05" db="EMBL/GenBank/DDBJ databases">
        <title>Comparative genomics of biotechnologically important yeasts.</title>
        <authorList>
            <consortium name="DOE Joint Genome Institute"/>
            <person name="Riley R."/>
            <person name="Haridas S."/>
            <person name="Wolfe K.H."/>
            <person name="Lopes M.R."/>
            <person name="Hittinger C.T."/>
            <person name="Goker M."/>
            <person name="Salamov A."/>
            <person name="Wisecaver J."/>
            <person name="Long T.M."/>
            <person name="Aerts A.L."/>
            <person name="Barry K."/>
            <person name="Choi C."/>
            <person name="Clum A."/>
            <person name="Coughlan A.Y."/>
            <person name="Deshpande S."/>
            <person name="Douglass A.P."/>
            <person name="Hanson S.J."/>
            <person name="Klenk H.-P."/>
            <person name="Labutti K."/>
            <person name="Lapidus A."/>
            <person name="Lindquist E."/>
            <person name="Lipzen A."/>
            <person name="Meier-Kolthoff J.P."/>
            <person name="Ohm R.A."/>
            <person name="Otillar R.P."/>
            <person name="Pangilinan J."/>
            <person name="Peng Y."/>
            <person name="Rokas A."/>
            <person name="Rosa C.A."/>
            <person name="Scheuner C."/>
            <person name="Sibirny A.A."/>
            <person name="Slot J.C."/>
            <person name="Stielow J.B."/>
            <person name="Sun H."/>
            <person name="Kurtzman C.P."/>
            <person name="Blackwell M."/>
            <person name="Grigoriev I.V."/>
            <person name="Jeffries T.W."/>
        </authorList>
    </citation>
    <scope>NUCLEOTIDE SEQUENCE [LARGE SCALE GENOMIC DNA]</scope>
    <source>
        <strain evidence="13">NRRL Y-17324</strain>
    </source>
</reference>
<protein>
    <submittedName>
        <fullName evidence="12">WD40 repeat-like protein</fullName>
    </submittedName>
</protein>
<dbReference type="Proteomes" id="UP000094285">
    <property type="component" value="Unassembled WGS sequence"/>
</dbReference>